<evidence type="ECO:0000313" key="10">
    <source>
        <dbReference type="EMBL" id="GAA4686517.1"/>
    </source>
</evidence>
<dbReference type="Proteomes" id="UP001500621">
    <property type="component" value="Unassembled WGS sequence"/>
</dbReference>
<dbReference type="InterPro" id="IPR050736">
    <property type="entry name" value="Sensor_HK_Regulatory"/>
</dbReference>
<dbReference type="InterPro" id="IPR036097">
    <property type="entry name" value="HisK_dim/P_sf"/>
</dbReference>
<feature type="transmembrane region" description="Helical" evidence="8">
    <location>
        <begin position="131"/>
        <end position="150"/>
    </location>
</feature>
<keyword evidence="6" id="KW-0418">Kinase</keyword>
<protein>
    <recommendedName>
        <fullName evidence="3">histidine kinase</fullName>
        <ecNumber evidence="3">2.7.13.3</ecNumber>
    </recommendedName>
</protein>
<dbReference type="SMART" id="SM00387">
    <property type="entry name" value="HATPase_c"/>
    <property type="match status" value="1"/>
</dbReference>
<evidence type="ECO:0000256" key="8">
    <source>
        <dbReference type="SAM" id="Phobius"/>
    </source>
</evidence>
<dbReference type="InterPro" id="IPR004358">
    <property type="entry name" value="Sig_transdc_His_kin-like_C"/>
</dbReference>
<name>A0ABP8WC34_9ACTN</name>
<dbReference type="EC" id="2.7.13.3" evidence="3"/>
<dbReference type="InterPro" id="IPR005467">
    <property type="entry name" value="His_kinase_dom"/>
</dbReference>
<organism evidence="10 11">
    <name type="scientific">Nocardioides nanhaiensis</name>
    <dbReference type="NCBI Taxonomy" id="1476871"/>
    <lineage>
        <taxon>Bacteria</taxon>
        <taxon>Bacillati</taxon>
        <taxon>Actinomycetota</taxon>
        <taxon>Actinomycetes</taxon>
        <taxon>Propionibacteriales</taxon>
        <taxon>Nocardioidaceae</taxon>
        <taxon>Nocardioides</taxon>
    </lineage>
</organism>
<keyword evidence="8" id="KW-1133">Transmembrane helix</keyword>
<dbReference type="SUPFAM" id="SSF55874">
    <property type="entry name" value="ATPase domain of HSP90 chaperone/DNA topoisomerase II/histidine kinase"/>
    <property type="match status" value="1"/>
</dbReference>
<dbReference type="InterPro" id="IPR003594">
    <property type="entry name" value="HATPase_dom"/>
</dbReference>
<accession>A0ABP8WC34</accession>
<dbReference type="Pfam" id="PF00512">
    <property type="entry name" value="HisKA"/>
    <property type="match status" value="1"/>
</dbReference>
<evidence type="ECO:0000256" key="6">
    <source>
        <dbReference type="ARBA" id="ARBA00022777"/>
    </source>
</evidence>
<keyword evidence="8" id="KW-0812">Transmembrane</keyword>
<evidence type="ECO:0000256" key="5">
    <source>
        <dbReference type="ARBA" id="ARBA00022679"/>
    </source>
</evidence>
<feature type="transmembrane region" description="Helical" evidence="8">
    <location>
        <begin position="82"/>
        <end position="100"/>
    </location>
</feature>
<dbReference type="PRINTS" id="PR00344">
    <property type="entry name" value="BCTRLSENSOR"/>
</dbReference>
<comment type="caution">
    <text evidence="10">The sequence shown here is derived from an EMBL/GenBank/DDBJ whole genome shotgun (WGS) entry which is preliminary data.</text>
</comment>
<keyword evidence="8" id="KW-0472">Membrane</keyword>
<reference evidence="11" key="1">
    <citation type="journal article" date="2019" name="Int. J. Syst. Evol. Microbiol.">
        <title>The Global Catalogue of Microorganisms (GCM) 10K type strain sequencing project: providing services to taxonomists for standard genome sequencing and annotation.</title>
        <authorList>
            <consortium name="The Broad Institute Genomics Platform"/>
            <consortium name="The Broad Institute Genome Sequencing Center for Infectious Disease"/>
            <person name="Wu L."/>
            <person name="Ma J."/>
        </authorList>
    </citation>
    <scope>NUCLEOTIDE SEQUENCE [LARGE SCALE GENOMIC DNA]</scope>
    <source>
        <strain evidence="11">JCM 18127</strain>
    </source>
</reference>
<feature type="transmembrane region" description="Helical" evidence="8">
    <location>
        <begin position="106"/>
        <end position="124"/>
    </location>
</feature>
<dbReference type="Gene3D" id="3.30.565.10">
    <property type="entry name" value="Histidine kinase-like ATPase, C-terminal domain"/>
    <property type="match status" value="1"/>
</dbReference>
<evidence type="ECO:0000259" key="9">
    <source>
        <dbReference type="PROSITE" id="PS50109"/>
    </source>
</evidence>
<dbReference type="SMART" id="SM00388">
    <property type="entry name" value="HisKA"/>
    <property type="match status" value="1"/>
</dbReference>
<dbReference type="Pfam" id="PF02518">
    <property type="entry name" value="HATPase_c"/>
    <property type="match status" value="1"/>
</dbReference>
<dbReference type="PANTHER" id="PTHR43711:SF31">
    <property type="entry name" value="HISTIDINE KINASE"/>
    <property type="match status" value="1"/>
</dbReference>
<feature type="transmembrane region" description="Helical" evidence="8">
    <location>
        <begin position="25"/>
        <end position="47"/>
    </location>
</feature>
<keyword evidence="5" id="KW-0808">Transferase</keyword>
<evidence type="ECO:0000256" key="4">
    <source>
        <dbReference type="ARBA" id="ARBA00022553"/>
    </source>
</evidence>
<evidence type="ECO:0000256" key="7">
    <source>
        <dbReference type="ARBA" id="ARBA00023012"/>
    </source>
</evidence>
<dbReference type="PANTHER" id="PTHR43711">
    <property type="entry name" value="TWO-COMPONENT HISTIDINE KINASE"/>
    <property type="match status" value="1"/>
</dbReference>
<comment type="subcellular location">
    <subcellularLocation>
        <location evidence="2">Cell membrane</location>
    </subcellularLocation>
</comment>
<evidence type="ECO:0000256" key="1">
    <source>
        <dbReference type="ARBA" id="ARBA00000085"/>
    </source>
</evidence>
<evidence type="ECO:0000313" key="11">
    <source>
        <dbReference type="Proteomes" id="UP001500621"/>
    </source>
</evidence>
<evidence type="ECO:0000256" key="2">
    <source>
        <dbReference type="ARBA" id="ARBA00004236"/>
    </source>
</evidence>
<dbReference type="PROSITE" id="PS50109">
    <property type="entry name" value="HIS_KIN"/>
    <property type="match status" value="1"/>
</dbReference>
<dbReference type="Gene3D" id="1.10.287.130">
    <property type="match status" value="1"/>
</dbReference>
<dbReference type="SUPFAM" id="SSF47384">
    <property type="entry name" value="Homodimeric domain of signal transducing histidine kinase"/>
    <property type="match status" value="1"/>
</dbReference>
<dbReference type="CDD" id="cd00082">
    <property type="entry name" value="HisKA"/>
    <property type="match status" value="1"/>
</dbReference>
<feature type="transmembrane region" description="Helical" evidence="8">
    <location>
        <begin position="162"/>
        <end position="181"/>
    </location>
</feature>
<proteinExistence type="predicted"/>
<dbReference type="InterPro" id="IPR036890">
    <property type="entry name" value="HATPase_C_sf"/>
</dbReference>
<feature type="transmembrane region" description="Helical" evidence="8">
    <location>
        <begin position="53"/>
        <end position="75"/>
    </location>
</feature>
<sequence>MGRRDEPGPPPAVTRLELDLRRRGLRVCVGLAGLSLVYAAVQLAGAVLSGSALLAWIAALAVAGGLVDLGCAALVARGRVQVGMALFATNVLLVLAVIAVLLPEQVVTVVVATLLPVVFSMQFLDERTSRTVAAAGLAVAVLAMVSHGVLDRRSGLDPELMTWVDLGGGLVALVGLVTVFVQARGVVTTRTGLLLTTSADAEQRRSRLDLAEQQQRLTSQFVRLVSHELRTPLSSILGYTELMQDAEGDLEPAERQQMLAVVGANARRLDVLVGDLLDVARLDAGQVRLEYRTVDAATVLAEIADVLRPVLERRRQTLLVEVPRPLELPADPRRLEQVLANLVSNAQKYSAEGACVRVRAETEGEQSVFTVRDEGIGMDAEDLDRLFTTFFRSERAQVQSAGGTGLGLVLSSYLVQLHGGTIAADSELGRGSTFTVRLPLTVAAAQPAR</sequence>
<feature type="domain" description="Histidine kinase" evidence="9">
    <location>
        <begin position="224"/>
        <end position="442"/>
    </location>
</feature>
<dbReference type="RefSeq" id="WP_345266341.1">
    <property type="nucleotide sequence ID" value="NZ_BAABIM010000002.1"/>
</dbReference>
<dbReference type="EMBL" id="BAABIM010000002">
    <property type="protein sequence ID" value="GAA4686517.1"/>
    <property type="molecule type" value="Genomic_DNA"/>
</dbReference>
<dbReference type="InterPro" id="IPR003661">
    <property type="entry name" value="HisK_dim/P_dom"/>
</dbReference>
<keyword evidence="11" id="KW-1185">Reference proteome</keyword>
<keyword evidence="4" id="KW-0597">Phosphoprotein</keyword>
<gene>
    <name evidence="10" type="ORF">GCM10023226_25390</name>
</gene>
<comment type="catalytic activity">
    <reaction evidence="1">
        <text>ATP + protein L-histidine = ADP + protein N-phospho-L-histidine.</text>
        <dbReference type="EC" id="2.7.13.3"/>
    </reaction>
</comment>
<keyword evidence="7" id="KW-0902">Two-component regulatory system</keyword>
<evidence type="ECO:0000256" key="3">
    <source>
        <dbReference type="ARBA" id="ARBA00012438"/>
    </source>
</evidence>